<proteinExistence type="predicted"/>
<keyword evidence="2" id="KW-1185">Reference proteome</keyword>
<evidence type="ECO:0000313" key="1">
    <source>
        <dbReference type="EMBL" id="CAK9867696.1"/>
    </source>
</evidence>
<dbReference type="Proteomes" id="UP001497522">
    <property type="component" value="Chromosome 17"/>
</dbReference>
<name>A0ABP1AYV0_9BRYO</name>
<dbReference type="EMBL" id="OZ023718">
    <property type="protein sequence ID" value="CAK9867696.1"/>
    <property type="molecule type" value="Genomic_DNA"/>
</dbReference>
<reference evidence="1" key="1">
    <citation type="submission" date="2024-03" db="EMBL/GenBank/DDBJ databases">
        <authorList>
            <consortium name="ELIXIR-Norway"/>
            <consortium name="Elixir Norway"/>
        </authorList>
    </citation>
    <scope>NUCLEOTIDE SEQUENCE</scope>
</reference>
<protein>
    <submittedName>
        <fullName evidence="1">Uncharacterized protein</fullName>
    </submittedName>
</protein>
<gene>
    <name evidence="1" type="ORF">CSSPJE1EN2_LOCUS10691</name>
</gene>
<organism evidence="1 2">
    <name type="scientific">Sphagnum jensenii</name>
    <dbReference type="NCBI Taxonomy" id="128206"/>
    <lineage>
        <taxon>Eukaryota</taxon>
        <taxon>Viridiplantae</taxon>
        <taxon>Streptophyta</taxon>
        <taxon>Embryophyta</taxon>
        <taxon>Bryophyta</taxon>
        <taxon>Sphagnophytina</taxon>
        <taxon>Sphagnopsida</taxon>
        <taxon>Sphagnales</taxon>
        <taxon>Sphagnaceae</taxon>
        <taxon>Sphagnum</taxon>
    </lineage>
</organism>
<accession>A0ABP1AYV0</accession>
<evidence type="ECO:0000313" key="2">
    <source>
        <dbReference type="Proteomes" id="UP001497522"/>
    </source>
</evidence>
<sequence length="149" mass="16635">MYQTSLLLKKTRVWNSEPLQNALRSLRNPVQMVWSLSVVPVKFSGLTCASYGAQAWDVHHHVSSAPERRYIVTFKLTFCVQKYMFESKSLSTDPSSCDDLKNWVLTYGTPEGSSVALRCDDSVSCLILPCHHCSSLCTESLLSSAALLQ</sequence>